<organism evidence="2 3">
    <name type="scientific">Mucilaginibacter frigoritolerans</name>
    <dbReference type="NCBI Taxonomy" id="652788"/>
    <lineage>
        <taxon>Bacteria</taxon>
        <taxon>Pseudomonadati</taxon>
        <taxon>Bacteroidota</taxon>
        <taxon>Sphingobacteriia</taxon>
        <taxon>Sphingobacteriales</taxon>
        <taxon>Sphingobacteriaceae</taxon>
        <taxon>Mucilaginibacter</taxon>
    </lineage>
</organism>
<protein>
    <submittedName>
        <fullName evidence="2">Uncharacterized protein</fullName>
    </submittedName>
</protein>
<feature type="transmembrane region" description="Helical" evidence="1">
    <location>
        <begin position="12"/>
        <end position="31"/>
    </location>
</feature>
<dbReference type="AlphaFoldDB" id="A0A562U2Q8"/>
<name>A0A562U2Q8_9SPHI</name>
<feature type="transmembrane region" description="Helical" evidence="1">
    <location>
        <begin position="37"/>
        <end position="60"/>
    </location>
</feature>
<sequence>MESTENANAESHYKLIVVAIVIGLAGVYLRFADFHYSTIIANILLIIGVGIALKAVFAILK</sequence>
<comment type="caution">
    <text evidence="2">The sequence shown here is derived from an EMBL/GenBank/DDBJ whole genome shotgun (WGS) entry which is preliminary data.</text>
</comment>
<keyword evidence="1" id="KW-0812">Transmembrane</keyword>
<reference evidence="2 3" key="1">
    <citation type="submission" date="2019-07" db="EMBL/GenBank/DDBJ databases">
        <title>Genomic Encyclopedia of Archaeal and Bacterial Type Strains, Phase II (KMG-II): from individual species to whole genera.</title>
        <authorList>
            <person name="Goeker M."/>
        </authorList>
    </citation>
    <scope>NUCLEOTIDE SEQUENCE [LARGE SCALE GENOMIC DNA]</scope>
    <source>
        <strain evidence="2 3">ATCC BAA-1854</strain>
    </source>
</reference>
<keyword evidence="1" id="KW-0472">Membrane</keyword>
<dbReference type="EMBL" id="VLLI01000006">
    <property type="protein sequence ID" value="TWJ00090.1"/>
    <property type="molecule type" value="Genomic_DNA"/>
</dbReference>
<evidence type="ECO:0000256" key="1">
    <source>
        <dbReference type="SAM" id="Phobius"/>
    </source>
</evidence>
<evidence type="ECO:0000313" key="3">
    <source>
        <dbReference type="Proteomes" id="UP000317010"/>
    </source>
</evidence>
<proteinExistence type="predicted"/>
<dbReference type="Proteomes" id="UP000317010">
    <property type="component" value="Unassembled WGS sequence"/>
</dbReference>
<accession>A0A562U2Q8</accession>
<keyword evidence="1" id="KW-1133">Transmembrane helix</keyword>
<keyword evidence="3" id="KW-1185">Reference proteome</keyword>
<dbReference type="RefSeq" id="WP_144912932.1">
    <property type="nucleotide sequence ID" value="NZ_VLLI01000006.1"/>
</dbReference>
<gene>
    <name evidence="2" type="ORF">JN11_02505</name>
</gene>
<evidence type="ECO:0000313" key="2">
    <source>
        <dbReference type="EMBL" id="TWJ00090.1"/>
    </source>
</evidence>
<dbReference type="OrthoDB" id="799545at2"/>